<dbReference type="SMART" id="SM00316">
    <property type="entry name" value="S1"/>
    <property type="match status" value="1"/>
</dbReference>
<dbReference type="GO" id="GO:0003723">
    <property type="term" value="F:RNA binding"/>
    <property type="evidence" value="ECO:0007669"/>
    <property type="project" value="UniProtKB-KW"/>
</dbReference>
<keyword evidence="4" id="KW-0460">Magnesium</keyword>
<evidence type="ECO:0000256" key="4">
    <source>
        <dbReference type="ARBA" id="ARBA00022842"/>
    </source>
</evidence>
<protein>
    <submittedName>
        <fullName evidence="7">Ribonuclease G</fullName>
    </submittedName>
</protein>
<keyword evidence="8" id="KW-1185">Reference proteome</keyword>
<dbReference type="GO" id="GO:0005737">
    <property type="term" value="C:cytoplasm"/>
    <property type="evidence" value="ECO:0007669"/>
    <property type="project" value="TreeGrafter"/>
</dbReference>
<dbReference type="GO" id="GO:0006364">
    <property type="term" value="P:rRNA processing"/>
    <property type="evidence" value="ECO:0007669"/>
    <property type="project" value="TreeGrafter"/>
</dbReference>
<dbReference type="AlphaFoldDB" id="A0A1H1MGZ9"/>
<dbReference type="GO" id="GO:0004540">
    <property type="term" value="F:RNA nuclease activity"/>
    <property type="evidence" value="ECO:0007669"/>
    <property type="project" value="InterPro"/>
</dbReference>
<dbReference type="Proteomes" id="UP000199679">
    <property type="component" value="Chromosome I"/>
</dbReference>
<dbReference type="NCBIfam" id="TIGR00757">
    <property type="entry name" value="RNaseEG"/>
    <property type="match status" value="1"/>
</dbReference>
<gene>
    <name evidence="7" type="ORF">SAMN05216490_0078</name>
</gene>
<dbReference type="GO" id="GO:0046872">
    <property type="term" value="F:metal ion binding"/>
    <property type="evidence" value="ECO:0007669"/>
    <property type="project" value="UniProtKB-KW"/>
</dbReference>
<dbReference type="CDD" id="cd04453">
    <property type="entry name" value="S1_RNase_E"/>
    <property type="match status" value="1"/>
</dbReference>
<dbReference type="STRING" id="652787.SAMN05216490_0078"/>
<evidence type="ECO:0000256" key="5">
    <source>
        <dbReference type="ARBA" id="ARBA00022884"/>
    </source>
</evidence>
<dbReference type="EMBL" id="LT629740">
    <property type="protein sequence ID" value="SDR86048.1"/>
    <property type="molecule type" value="Genomic_DNA"/>
</dbReference>
<name>A0A1H1MGZ9_MUCMA</name>
<evidence type="ECO:0000259" key="6">
    <source>
        <dbReference type="SMART" id="SM00316"/>
    </source>
</evidence>
<comment type="cofactor">
    <cofactor evidence="1">
        <name>Mg(2+)</name>
        <dbReference type="ChEBI" id="CHEBI:18420"/>
    </cofactor>
</comment>
<dbReference type="InterPro" id="IPR012340">
    <property type="entry name" value="NA-bd_OB-fold"/>
</dbReference>
<evidence type="ECO:0000256" key="3">
    <source>
        <dbReference type="ARBA" id="ARBA00022801"/>
    </source>
</evidence>
<evidence type="ECO:0000256" key="1">
    <source>
        <dbReference type="ARBA" id="ARBA00001946"/>
    </source>
</evidence>
<dbReference type="PANTHER" id="PTHR30001">
    <property type="entry name" value="RIBONUCLEASE"/>
    <property type="match status" value="1"/>
</dbReference>
<keyword evidence="2" id="KW-0479">Metal-binding</keyword>
<keyword evidence="3" id="KW-0378">Hydrolase</keyword>
<dbReference type="PANTHER" id="PTHR30001:SF0">
    <property type="entry name" value="RIBONUCLEASE G"/>
    <property type="match status" value="1"/>
</dbReference>
<sequence>MSFLRNGVALIKELIIDSTPNGATIALLQDKQLVELHKEQISNNYTVGDIYLGRIKKIMPSLNAAFVDVGYEKDAFLHYLDLGPQVQSLLKLTKQVRSGGYQSKLLDNFKLEADINKGGKISEVLTKGQLIPVQIAKEPISTKGPRLSADLSIAGRYVVLVPFSEVVSISKKIKSNTERNRLRKVIESIKPKHFGVIIRTVSEGKGVAEMQKDLLDLVSKWEAFVTRLPSVEPAKKVLGEIGRTSTILRDLLNADFQGITVNDNAMFEEVRSYIHEISPDMENIVRLHKHKEPLFEHFGVDKQIKGAFGKTVNLAGGAYLVIEHTEALHVIDVNSGNRTASKENQEENAFQVNKEAAKEIARQLRLRDMGGIVVIDFIDMHKPTNRKDLFDFLRAEMAHDRAKHTILPPSKFGLVQITRQRVRPEMNIVTNEVCPACGGTGTIRPTILLIDDIENNFNYILDEQNEKNITLCVHPYIEAYIKKGLINRQMKWFFKYGQWIKVKSNPAYQIAEFHFFSSKDEEIKL</sequence>
<accession>A0A1H1MGZ9</accession>
<dbReference type="GO" id="GO:0016787">
    <property type="term" value="F:hydrolase activity"/>
    <property type="evidence" value="ECO:0007669"/>
    <property type="project" value="UniProtKB-KW"/>
</dbReference>
<dbReference type="InterPro" id="IPR003029">
    <property type="entry name" value="S1_domain"/>
</dbReference>
<dbReference type="SUPFAM" id="SSF50249">
    <property type="entry name" value="Nucleic acid-binding proteins"/>
    <property type="match status" value="1"/>
</dbReference>
<proteinExistence type="predicted"/>
<dbReference type="Pfam" id="PF10150">
    <property type="entry name" value="RNase_E_G"/>
    <property type="match status" value="1"/>
</dbReference>
<feature type="domain" description="S1 motif" evidence="6">
    <location>
        <begin position="46"/>
        <end position="150"/>
    </location>
</feature>
<evidence type="ECO:0000256" key="2">
    <source>
        <dbReference type="ARBA" id="ARBA00022723"/>
    </source>
</evidence>
<evidence type="ECO:0000313" key="7">
    <source>
        <dbReference type="EMBL" id="SDR86048.1"/>
    </source>
</evidence>
<reference evidence="7 8" key="1">
    <citation type="submission" date="2016-10" db="EMBL/GenBank/DDBJ databases">
        <authorList>
            <person name="de Groot N.N."/>
        </authorList>
    </citation>
    <scope>NUCLEOTIDE SEQUENCE [LARGE SCALE GENOMIC DNA]</scope>
    <source>
        <strain evidence="7 8">MP1X4</strain>
    </source>
</reference>
<dbReference type="InterPro" id="IPR004659">
    <property type="entry name" value="RNase_E/G"/>
</dbReference>
<keyword evidence="5" id="KW-0694">RNA-binding</keyword>
<dbReference type="InterPro" id="IPR019307">
    <property type="entry name" value="RNA-bd_AU-1/RNase_E/G"/>
</dbReference>
<evidence type="ECO:0000313" key="8">
    <source>
        <dbReference type="Proteomes" id="UP000199679"/>
    </source>
</evidence>
<organism evidence="7 8">
    <name type="scientific">Mucilaginibacter mallensis</name>
    <dbReference type="NCBI Taxonomy" id="652787"/>
    <lineage>
        <taxon>Bacteria</taxon>
        <taxon>Pseudomonadati</taxon>
        <taxon>Bacteroidota</taxon>
        <taxon>Sphingobacteriia</taxon>
        <taxon>Sphingobacteriales</taxon>
        <taxon>Sphingobacteriaceae</taxon>
        <taxon>Mucilaginibacter</taxon>
    </lineage>
</organism>
<dbReference type="Gene3D" id="2.40.50.140">
    <property type="entry name" value="Nucleic acid-binding proteins"/>
    <property type="match status" value="1"/>
</dbReference>